<proteinExistence type="predicted"/>
<reference evidence="2" key="1">
    <citation type="journal article" date="2022" name="Front. Genet.">
        <title>Chromosome-Scale Assembly of the Dendrobium nobile Genome Provides Insights Into the Molecular Mechanism of the Biosynthesis of the Medicinal Active Ingredient of Dendrobium.</title>
        <authorList>
            <person name="Xu Q."/>
            <person name="Niu S.-C."/>
            <person name="Li K.-L."/>
            <person name="Zheng P.-J."/>
            <person name="Zhang X.-J."/>
            <person name="Jia Y."/>
            <person name="Liu Y."/>
            <person name="Niu Y.-X."/>
            <person name="Yu L.-H."/>
            <person name="Chen D.-F."/>
            <person name="Zhang G.-Q."/>
        </authorList>
    </citation>
    <scope>NUCLEOTIDE SEQUENCE</scope>
    <source>
        <tissue evidence="2">Leaf</tissue>
    </source>
</reference>
<feature type="chain" id="PRO_5035782419" description="Secreted protein" evidence="1">
    <location>
        <begin position="23"/>
        <end position="79"/>
    </location>
</feature>
<comment type="caution">
    <text evidence="2">The sequence shown here is derived from an EMBL/GenBank/DDBJ whole genome shotgun (WGS) entry which is preliminary data.</text>
</comment>
<keyword evidence="1" id="KW-0732">Signal</keyword>
<dbReference type="EMBL" id="JAGYWB010000019">
    <property type="protein sequence ID" value="KAI0489420.1"/>
    <property type="molecule type" value="Genomic_DNA"/>
</dbReference>
<feature type="signal peptide" evidence="1">
    <location>
        <begin position="1"/>
        <end position="22"/>
    </location>
</feature>
<evidence type="ECO:0000256" key="1">
    <source>
        <dbReference type="SAM" id="SignalP"/>
    </source>
</evidence>
<name>A0A8T3A601_DENNO</name>
<protein>
    <recommendedName>
        <fullName evidence="4">Secreted protein</fullName>
    </recommendedName>
</protein>
<dbReference type="Proteomes" id="UP000829196">
    <property type="component" value="Unassembled WGS sequence"/>
</dbReference>
<evidence type="ECO:0000313" key="3">
    <source>
        <dbReference type="Proteomes" id="UP000829196"/>
    </source>
</evidence>
<keyword evidence="3" id="KW-1185">Reference proteome</keyword>
<evidence type="ECO:0008006" key="4">
    <source>
        <dbReference type="Google" id="ProtNLM"/>
    </source>
</evidence>
<gene>
    <name evidence="2" type="ORF">KFK09_029262</name>
</gene>
<dbReference type="AlphaFoldDB" id="A0A8T3A601"/>
<evidence type="ECO:0000313" key="2">
    <source>
        <dbReference type="EMBL" id="KAI0489420.1"/>
    </source>
</evidence>
<sequence length="79" mass="9310">MACSPWLLPTFLFIDLLLDCTPDRVKNSFDLRNHWVCRVFFVVLSSRNLSNMQHLHISSLTDSDTLFKLFDYYCMSDNT</sequence>
<accession>A0A8T3A601</accession>
<organism evidence="2 3">
    <name type="scientific">Dendrobium nobile</name>
    <name type="common">Orchid</name>
    <dbReference type="NCBI Taxonomy" id="94219"/>
    <lineage>
        <taxon>Eukaryota</taxon>
        <taxon>Viridiplantae</taxon>
        <taxon>Streptophyta</taxon>
        <taxon>Embryophyta</taxon>
        <taxon>Tracheophyta</taxon>
        <taxon>Spermatophyta</taxon>
        <taxon>Magnoliopsida</taxon>
        <taxon>Liliopsida</taxon>
        <taxon>Asparagales</taxon>
        <taxon>Orchidaceae</taxon>
        <taxon>Epidendroideae</taxon>
        <taxon>Malaxideae</taxon>
        <taxon>Dendrobiinae</taxon>
        <taxon>Dendrobium</taxon>
    </lineage>
</organism>